<protein>
    <submittedName>
        <fullName evidence="1">Uncharacterized protein</fullName>
    </submittedName>
</protein>
<gene>
    <name evidence="1" type="ORF">UX27_C0035G0004</name>
</gene>
<organism evidence="1 2">
    <name type="scientific">Candidatus Azambacteria bacterium GW2011_GWA2_45_90</name>
    <dbReference type="NCBI Taxonomy" id="1618614"/>
    <lineage>
        <taxon>Bacteria</taxon>
        <taxon>Candidatus Azamiibacteriota</taxon>
    </lineage>
</organism>
<evidence type="ECO:0000313" key="2">
    <source>
        <dbReference type="Proteomes" id="UP000034644"/>
    </source>
</evidence>
<comment type="caution">
    <text evidence="1">The sequence shown here is derived from an EMBL/GenBank/DDBJ whole genome shotgun (WGS) entry which is preliminary data.</text>
</comment>
<name>A0A0G1NAL3_9BACT</name>
<accession>A0A0G1NAL3</accession>
<proteinExistence type="predicted"/>
<reference evidence="1 2" key="1">
    <citation type="journal article" date="2015" name="Nature">
        <title>rRNA introns, odd ribosomes, and small enigmatic genomes across a large radiation of phyla.</title>
        <authorList>
            <person name="Brown C.T."/>
            <person name="Hug L.A."/>
            <person name="Thomas B.C."/>
            <person name="Sharon I."/>
            <person name="Castelle C.J."/>
            <person name="Singh A."/>
            <person name="Wilkins M.J."/>
            <person name="Williams K.H."/>
            <person name="Banfield J.F."/>
        </authorList>
    </citation>
    <scope>NUCLEOTIDE SEQUENCE [LARGE SCALE GENOMIC DNA]</scope>
</reference>
<sequence length="188" mass="22043">MGVAGQEMFHRVLFARGDADRSFAAAFLHPVSRGFQPLDVAAVSQNDDRFFLGNQILFFEFSDRGSKNFGSSVVPVFAFEFQKFFFYRLQNFLRIREKQSQLFDELFLFLEFVFYFFSFKSGERLQFYFQNGVGLDFGEFEFFEQILPGFVPIGRFFDRFDDCVNLIKRFVHAFQNVGAFFGSGQIEF</sequence>
<dbReference type="EMBL" id="LCLO01000035">
    <property type="protein sequence ID" value="KKU17407.1"/>
    <property type="molecule type" value="Genomic_DNA"/>
</dbReference>
<dbReference type="AlphaFoldDB" id="A0A0G1NAL3"/>
<evidence type="ECO:0000313" key="1">
    <source>
        <dbReference type="EMBL" id="KKU17407.1"/>
    </source>
</evidence>
<dbReference type="Proteomes" id="UP000034644">
    <property type="component" value="Unassembled WGS sequence"/>
</dbReference>